<feature type="transmembrane region" description="Helical" evidence="5">
    <location>
        <begin position="289"/>
        <end position="312"/>
    </location>
</feature>
<feature type="transmembrane region" description="Helical" evidence="5">
    <location>
        <begin position="196"/>
        <end position="215"/>
    </location>
</feature>
<evidence type="ECO:0000256" key="5">
    <source>
        <dbReference type="SAM" id="Phobius"/>
    </source>
</evidence>
<sequence length="418" mass="43988">MKQLYLGILPLLLGIFFIMLGNGMQFTLVGVRGDIEGFSASALALVTSAYFGGFLMGAQAAPVMIRRVGHVRVFAAVGSFMSAGLIALTLVVEPWAWTVLRVLIGFCMASIYVTAESWLNAEATNQNRGQVLSVYMIAQTLGVIGAQGLLAMGDAATASLFIVASILVSISFGPILLSVSPTPATQMSRPMPLLELFRGSPLGTVGIFFLGTIYATQAGMSPVYGARIGLSPPQVALLMAMLFTGPLLLQVPIGWISDRVDRRYVIFATSGLGAIFCLIGASIGDNQPALLAIAFLSGGVTMPLYALLLAYVNDALPTEDMPAASGGLALTFGLGAILGPLAAGTVMQMFGSHMFWIMLATTCLFITMFALYRMTQRAVVTPPSETESYLGVVPSASPIAVEAAGQWVTEQASEEKEA</sequence>
<dbReference type="PROSITE" id="PS50850">
    <property type="entry name" value="MFS"/>
    <property type="match status" value="1"/>
</dbReference>
<feature type="transmembrane region" description="Helical" evidence="5">
    <location>
        <begin position="324"/>
        <end position="347"/>
    </location>
</feature>
<feature type="transmembrane region" description="Helical" evidence="5">
    <location>
        <begin position="7"/>
        <end position="28"/>
    </location>
</feature>
<dbReference type="EMBL" id="JAKGTI010000003">
    <property type="protein sequence ID" value="MCF4099502.1"/>
    <property type="molecule type" value="Genomic_DNA"/>
</dbReference>
<keyword evidence="3 5" id="KW-1133">Transmembrane helix</keyword>
<evidence type="ECO:0000256" key="2">
    <source>
        <dbReference type="ARBA" id="ARBA00022692"/>
    </source>
</evidence>
<dbReference type="Pfam" id="PF00083">
    <property type="entry name" value="Sugar_tr"/>
    <property type="match status" value="1"/>
</dbReference>
<feature type="transmembrane region" description="Helical" evidence="5">
    <location>
        <begin position="264"/>
        <end position="283"/>
    </location>
</feature>
<feature type="transmembrane region" description="Helical" evidence="5">
    <location>
        <begin position="353"/>
        <end position="372"/>
    </location>
</feature>
<dbReference type="RefSeq" id="WP_236115196.1">
    <property type="nucleotide sequence ID" value="NZ_JAKGTI010000003.1"/>
</dbReference>
<gene>
    <name evidence="7" type="ORF">L1I42_13460</name>
</gene>
<evidence type="ECO:0000256" key="4">
    <source>
        <dbReference type="ARBA" id="ARBA00023136"/>
    </source>
</evidence>
<proteinExistence type="predicted"/>
<evidence type="ECO:0000313" key="8">
    <source>
        <dbReference type="Proteomes" id="UP001201217"/>
    </source>
</evidence>
<dbReference type="PANTHER" id="PTHR23521:SF3">
    <property type="entry name" value="MFS TRANSPORTER"/>
    <property type="match status" value="1"/>
</dbReference>
<dbReference type="InterPro" id="IPR036259">
    <property type="entry name" value="MFS_trans_sf"/>
</dbReference>
<feature type="transmembrane region" description="Helical" evidence="5">
    <location>
        <begin position="156"/>
        <end position="176"/>
    </location>
</feature>
<dbReference type="InterPro" id="IPR020846">
    <property type="entry name" value="MFS_dom"/>
</dbReference>
<accession>A0ABS9EBE7</accession>
<dbReference type="PANTHER" id="PTHR23521">
    <property type="entry name" value="TRANSPORTER MFS SUPERFAMILY"/>
    <property type="match status" value="1"/>
</dbReference>
<name>A0ABS9EBE7_9HYPH</name>
<comment type="subcellular location">
    <subcellularLocation>
        <location evidence="1">Membrane</location>
    </subcellularLocation>
</comment>
<feature type="transmembrane region" description="Helical" evidence="5">
    <location>
        <begin position="40"/>
        <end position="61"/>
    </location>
</feature>
<comment type="caution">
    <text evidence="7">The sequence shown here is derived from an EMBL/GenBank/DDBJ whole genome shotgun (WGS) entry which is preliminary data.</text>
</comment>
<dbReference type="CDD" id="cd17477">
    <property type="entry name" value="MFS_YcaD_like"/>
    <property type="match status" value="1"/>
</dbReference>
<keyword evidence="8" id="KW-1185">Reference proteome</keyword>
<evidence type="ECO:0000256" key="1">
    <source>
        <dbReference type="ARBA" id="ARBA00004370"/>
    </source>
</evidence>
<evidence type="ECO:0000259" key="6">
    <source>
        <dbReference type="PROSITE" id="PS50850"/>
    </source>
</evidence>
<dbReference type="SUPFAM" id="SSF103473">
    <property type="entry name" value="MFS general substrate transporter"/>
    <property type="match status" value="1"/>
</dbReference>
<evidence type="ECO:0000256" key="3">
    <source>
        <dbReference type="ARBA" id="ARBA00022989"/>
    </source>
</evidence>
<dbReference type="Proteomes" id="UP001201217">
    <property type="component" value="Unassembled WGS sequence"/>
</dbReference>
<feature type="transmembrane region" description="Helical" evidence="5">
    <location>
        <begin position="131"/>
        <end position="150"/>
    </location>
</feature>
<feature type="domain" description="Major facilitator superfamily (MFS) profile" evidence="6">
    <location>
        <begin position="192"/>
        <end position="418"/>
    </location>
</feature>
<dbReference type="InterPro" id="IPR005828">
    <property type="entry name" value="MFS_sugar_transport-like"/>
</dbReference>
<organism evidence="7 8">
    <name type="scientific">Maritalea mediterranea</name>
    <dbReference type="NCBI Taxonomy" id="2909667"/>
    <lineage>
        <taxon>Bacteria</taxon>
        <taxon>Pseudomonadati</taxon>
        <taxon>Pseudomonadota</taxon>
        <taxon>Alphaproteobacteria</taxon>
        <taxon>Hyphomicrobiales</taxon>
        <taxon>Devosiaceae</taxon>
        <taxon>Maritalea</taxon>
    </lineage>
</organism>
<reference evidence="7 8" key="1">
    <citation type="submission" date="2022-01" db="EMBL/GenBank/DDBJ databases">
        <title>Maritalea mediterranea sp. nov., isolated from marine plastic residues from the Malva-rosa beach (Valencia, Spain).</title>
        <authorList>
            <person name="Vidal-Verdu A."/>
            <person name="Molina-Menor E."/>
            <person name="Pascual J."/>
            <person name="Pereto J."/>
            <person name="Porcar M."/>
        </authorList>
    </citation>
    <scope>NUCLEOTIDE SEQUENCE [LARGE SCALE GENOMIC DNA]</scope>
    <source>
        <strain evidence="7 8">P4.10X</strain>
    </source>
</reference>
<evidence type="ECO:0000313" key="7">
    <source>
        <dbReference type="EMBL" id="MCF4099502.1"/>
    </source>
</evidence>
<protein>
    <submittedName>
        <fullName evidence="7">MFS transporter</fullName>
    </submittedName>
</protein>
<keyword evidence="2 5" id="KW-0812">Transmembrane</keyword>
<feature type="transmembrane region" description="Helical" evidence="5">
    <location>
        <begin position="235"/>
        <end position="257"/>
    </location>
</feature>
<feature type="transmembrane region" description="Helical" evidence="5">
    <location>
        <begin position="73"/>
        <end position="92"/>
    </location>
</feature>
<keyword evidence="4 5" id="KW-0472">Membrane</keyword>
<dbReference type="Pfam" id="PF07690">
    <property type="entry name" value="MFS_1"/>
    <property type="match status" value="1"/>
</dbReference>
<dbReference type="InterPro" id="IPR011701">
    <property type="entry name" value="MFS"/>
</dbReference>
<dbReference type="InterPro" id="IPR047200">
    <property type="entry name" value="MFS_YcaD-like"/>
</dbReference>
<feature type="transmembrane region" description="Helical" evidence="5">
    <location>
        <begin position="98"/>
        <end position="119"/>
    </location>
</feature>
<dbReference type="Gene3D" id="1.20.1250.20">
    <property type="entry name" value="MFS general substrate transporter like domains"/>
    <property type="match status" value="2"/>
</dbReference>